<proteinExistence type="predicted"/>
<evidence type="ECO:0000313" key="3">
    <source>
        <dbReference type="Proteomes" id="UP000708208"/>
    </source>
</evidence>
<name>A0A8J2PGL7_9HEXA</name>
<organism evidence="2 3">
    <name type="scientific">Allacma fusca</name>
    <dbReference type="NCBI Taxonomy" id="39272"/>
    <lineage>
        <taxon>Eukaryota</taxon>
        <taxon>Metazoa</taxon>
        <taxon>Ecdysozoa</taxon>
        <taxon>Arthropoda</taxon>
        <taxon>Hexapoda</taxon>
        <taxon>Collembola</taxon>
        <taxon>Symphypleona</taxon>
        <taxon>Sminthuridae</taxon>
        <taxon>Allacma</taxon>
    </lineage>
</organism>
<evidence type="ECO:0000259" key="1">
    <source>
        <dbReference type="Pfam" id="PF21089"/>
    </source>
</evidence>
<dbReference type="EMBL" id="CAJVCH010549617">
    <property type="protein sequence ID" value="CAG7828973.1"/>
    <property type="molecule type" value="Genomic_DNA"/>
</dbReference>
<comment type="caution">
    <text evidence="2">The sequence shown here is derived from an EMBL/GenBank/DDBJ whole genome shotgun (WGS) entry which is preliminary data.</text>
</comment>
<dbReference type="InterPro" id="IPR049552">
    <property type="entry name" value="PKS_DH_N"/>
</dbReference>
<feature type="domain" description="Polyketide synthase dehydratase" evidence="1">
    <location>
        <begin position="54"/>
        <end position="128"/>
    </location>
</feature>
<dbReference type="AlphaFoldDB" id="A0A8J2PGL7"/>
<dbReference type="OrthoDB" id="329835at2759"/>
<dbReference type="Proteomes" id="UP000708208">
    <property type="component" value="Unassembled WGS sequence"/>
</dbReference>
<reference evidence="2" key="1">
    <citation type="submission" date="2021-06" db="EMBL/GenBank/DDBJ databases">
        <authorList>
            <person name="Hodson N. C."/>
            <person name="Mongue J. A."/>
            <person name="Jaron S. K."/>
        </authorList>
    </citation>
    <scope>NUCLEOTIDE SEQUENCE</scope>
</reference>
<keyword evidence="3" id="KW-1185">Reference proteome</keyword>
<evidence type="ECO:0000313" key="2">
    <source>
        <dbReference type="EMBL" id="CAG7828973.1"/>
    </source>
</evidence>
<feature type="non-terminal residue" evidence="2">
    <location>
        <position position="163"/>
    </location>
</feature>
<gene>
    <name evidence="2" type="ORF">AFUS01_LOCUS38863</name>
</gene>
<sequence>GVEVDLTKLYPPVKFPVSANTPSISPLVKWNHEDSRGTSIITYPIRYGRMARFDLHDQQHSFLKGHKLGNKTVFPAAGYIFLAWNGLAELAGTKIENFPVRFENVSFERATFLSENNITELKFSVLDGNGNFEILEDDMVVVKGVVTGLENNMKVNFQKRETP</sequence>
<dbReference type="Pfam" id="PF21089">
    <property type="entry name" value="PKS_DH_N"/>
    <property type="match status" value="1"/>
</dbReference>
<protein>
    <recommendedName>
        <fullName evidence="1">Polyketide synthase dehydratase domain-containing protein</fullName>
    </recommendedName>
</protein>
<accession>A0A8J2PGL7</accession>
<feature type="non-terminal residue" evidence="2">
    <location>
        <position position="1"/>
    </location>
</feature>